<dbReference type="RefSeq" id="WP_184834047.1">
    <property type="nucleotide sequence ID" value="NZ_JACHMN010000002.1"/>
</dbReference>
<evidence type="ECO:0000256" key="1">
    <source>
        <dbReference type="SAM" id="Phobius"/>
    </source>
</evidence>
<name>A0A841BMQ3_9ACTN</name>
<sequence length="300" mass="32357">MTDEPIPAFHVPAFDERVVRRAMVRGVVRTGLFAALSLMLLLVLVGAASFAVSAVRGDKFFLVAYEGFVVAHPEYEIKQDGSCCATGPFFGFSNLGLASEITLRLQPRGALNYTGSTLITVSQNVVGEIGTTFDAGHSPFLDGVRRGRPTKDATAAFVSGLPTATVVSTLIEFTEPLTPEGFREFFAAAVPYVVSDRSAPVIVVPPYREGSDNPIGWPTPELRELREWADKLGGIDEEHLRSVGLPPLAVIQEAARDGHIYAFVLPRLPAPLLKGLLDNPAVRSANVLDVAFDPDRQTAR</sequence>
<keyword evidence="3" id="KW-1185">Reference proteome</keyword>
<dbReference type="Proteomes" id="UP000587527">
    <property type="component" value="Unassembled WGS sequence"/>
</dbReference>
<keyword evidence="1" id="KW-0472">Membrane</keyword>
<evidence type="ECO:0000313" key="3">
    <source>
        <dbReference type="Proteomes" id="UP000587527"/>
    </source>
</evidence>
<proteinExistence type="predicted"/>
<keyword evidence="1" id="KW-0812">Transmembrane</keyword>
<keyword evidence="1" id="KW-1133">Transmembrane helix</keyword>
<reference evidence="2 3" key="1">
    <citation type="submission" date="2020-08" db="EMBL/GenBank/DDBJ databases">
        <title>Sequencing the genomes of 1000 actinobacteria strains.</title>
        <authorList>
            <person name="Klenk H.-P."/>
        </authorList>
    </citation>
    <scope>NUCLEOTIDE SEQUENCE [LARGE SCALE GENOMIC DNA]</scope>
    <source>
        <strain evidence="2 3">DSM 45362</strain>
    </source>
</reference>
<feature type="transmembrane region" description="Helical" evidence="1">
    <location>
        <begin position="30"/>
        <end position="52"/>
    </location>
</feature>
<dbReference type="AlphaFoldDB" id="A0A841BMQ3"/>
<gene>
    <name evidence="2" type="ORF">F4553_001632</name>
</gene>
<accession>A0A841BMQ3</accession>
<comment type="caution">
    <text evidence="2">The sequence shown here is derived from an EMBL/GenBank/DDBJ whole genome shotgun (WGS) entry which is preliminary data.</text>
</comment>
<protein>
    <submittedName>
        <fullName evidence="2">Uncharacterized protein</fullName>
    </submittedName>
</protein>
<dbReference type="EMBL" id="JACHMN010000002">
    <property type="protein sequence ID" value="MBB5868253.1"/>
    <property type="molecule type" value="Genomic_DNA"/>
</dbReference>
<organism evidence="2 3">
    <name type="scientific">Allocatelliglobosispora scoriae</name>
    <dbReference type="NCBI Taxonomy" id="643052"/>
    <lineage>
        <taxon>Bacteria</taxon>
        <taxon>Bacillati</taxon>
        <taxon>Actinomycetota</taxon>
        <taxon>Actinomycetes</taxon>
        <taxon>Micromonosporales</taxon>
        <taxon>Micromonosporaceae</taxon>
        <taxon>Allocatelliglobosispora</taxon>
    </lineage>
</organism>
<evidence type="ECO:0000313" key="2">
    <source>
        <dbReference type="EMBL" id="MBB5868253.1"/>
    </source>
</evidence>